<sequence length="92" mass="10330">MESSKVCLKLVSMGGAEAVEIDEAFMLKQEVPHLLDVDFDDLEEKEVTILIGCDVAKAHWFMEQRASPALFKPAMFIYRELVLRGGLSSNKL</sequence>
<name>A0AAV2TXF6_CALDB</name>
<comment type="caution">
    <text evidence="1">The sequence shown here is derived from an EMBL/GenBank/DDBJ whole genome shotgun (WGS) entry which is preliminary data.</text>
</comment>
<dbReference type="Proteomes" id="UP001497525">
    <property type="component" value="Unassembled WGS sequence"/>
</dbReference>
<evidence type="ECO:0000313" key="2">
    <source>
        <dbReference type="Proteomes" id="UP001497525"/>
    </source>
</evidence>
<protein>
    <submittedName>
        <fullName evidence="1">Uncharacterized protein</fullName>
    </submittedName>
</protein>
<gene>
    <name evidence="1" type="ORF">CDAUBV1_LOCUS15992</name>
</gene>
<reference evidence="1" key="1">
    <citation type="submission" date="2024-06" db="EMBL/GenBank/DDBJ databases">
        <authorList>
            <person name="Liu X."/>
            <person name="Lenzi L."/>
            <person name="Haldenby T S."/>
            <person name="Uol C."/>
        </authorList>
    </citation>
    <scope>NUCLEOTIDE SEQUENCE</scope>
</reference>
<evidence type="ECO:0000313" key="1">
    <source>
        <dbReference type="EMBL" id="CAL5140698.1"/>
    </source>
</evidence>
<dbReference type="AlphaFoldDB" id="A0AAV2TXF6"/>
<proteinExistence type="predicted"/>
<dbReference type="EMBL" id="CAXLJL010000778">
    <property type="protein sequence ID" value="CAL5140698.1"/>
    <property type="molecule type" value="Genomic_DNA"/>
</dbReference>
<accession>A0AAV2TXF6</accession>
<organism evidence="1 2">
    <name type="scientific">Calicophoron daubneyi</name>
    <name type="common">Rumen fluke</name>
    <name type="synonym">Paramphistomum daubneyi</name>
    <dbReference type="NCBI Taxonomy" id="300641"/>
    <lineage>
        <taxon>Eukaryota</taxon>
        <taxon>Metazoa</taxon>
        <taxon>Spiralia</taxon>
        <taxon>Lophotrochozoa</taxon>
        <taxon>Platyhelminthes</taxon>
        <taxon>Trematoda</taxon>
        <taxon>Digenea</taxon>
        <taxon>Plagiorchiida</taxon>
        <taxon>Pronocephalata</taxon>
        <taxon>Paramphistomoidea</taxon>
        <taxon>Paramphistomidae</taxon>
        <taxon>Calicophoron</taxon>
    </lineage>
</organism>